<dbReference type="InterPro" id="IPR038726">
    <property type="entry name" value="PDDEXK_AddAB-type"/>
</dbReference>
<accession>A0A0F9IWB6</accession>
<dbReference type="InterPro" id="IPR011335">
    <property type="entry name" value="Restrct_endonuc-II-like"/>
</dbReference>
<dbReference type="SUPFAM" id="SSF52980">
    <property type="entry name" value="Restriction endonuclease-like"/>
    <property type="match status" value="1"/>
</dbReference>
<evidence type="ECO:0000313" key="2">
    <source>
        <dbReference type="EMBL" id="KKM61558.1"/>
    </source>
</evidence>
<organism evidence="2">
    <name type="scientific">marine sediment metagenome</name>
    <dbReference type="NCBI Taxonomy" id="412755"/>
    <lineage>
        <taxon>unclassified sequences</taxon>
        <taxon>metagenomes</taxon>
        <taxon>ecological metagenomes</taxon>
    </lineage>
</organism>
<protein>
    <recommendedName>
        <fullName evidence="1">PD-(D/E)XK endonuclease-like domain-containing protein</fullName>
    </recommendedName>
</protein>
<dbReference type="InterPro" id="IPR011604">
    <property type="entry name" value="PDDEXK-like_dom_sf"/>
</dbReference>
<dbReference type="AlphaFoldDB" id="A0A0F9IWB6"/>
<dbReference type="Pfam" id="PF12705">
    <property type="entry name" value="PDDEXK_1"/>
    <property type="match status" value="1"/>
</dbReference>
<reference evidence="2" key="1">
    <citation type="journal article" date="2015" name="Nature">
        <title>Complex archaea that bridge the gap between prokaryotes and eukaryotes.</title>
        <authorList>
            <person name="Spang A."/>
            <person name="Saw J.H."/>
            <person name="Jorgensen S.L."/>
            <person name="Zaremba-Niedzwiedzka K."/>
            <person name="Martijn J."/>
            <person name="Lind A.E."/>
            <person name="van Eijk R."/>
            <person name="Schleper C."/>
            <person name="Guy L."/>
            <person name="Ettema T.J."/>
        </authorList>
    </citation>
    <scope>NUCLEOTIDE SEQUENCE</scope>
</reference>
<feature type="domain" description="PD-(D/E)XK endonuclease-like" evidence="1">
    <location>
        <begin position="94"/>
        <end position="185"/>
    </location>
</feature>
<sequence length="266" mass="31491">MARKETRYYWNGEIWVPSVTSVMPPPYLAQWAANCAVDYLKCLRDGFVKQDGRGWVHQDHEFEAARTAFERESKQAADYGTYIHTLCAYSLKHDICVESPDEITNGFMKQWYEWCKKHKVKAMAMEHEVLMPYYGGRVDLVCEMDGKVTIIDWKTGKGSYYDSWKWQLAGYRQAWNSHAEETWQNQNTGKWETFNKGVRPIQSSIIVKFNKKTGKMTHKCFDEYQATRTNPKTKEKEKYTRTYEMDRWTFNSLVAAWWLINRGMEI</sequence>
<gene>
    <name evidence="2" type="ORF">LCGC14_1530500</name>
</gene>
<dbReference type="EMBL" id="LAZR01011461">
    <property type="protein sequence ID" value="KKM61558.1"/>
    <property type="molecule type" value="Genomic_DNA"/>
</dbReference>
<name>A0A0F9IWB6_9ZZZZ</name>
<comment type="caution">
    <text evidence="2">The sequence shown here is derived from an EMBL/GenBank/DDBJ whole genome shotgun (WGS) entry which is preliminary data.</text>
</comment>
<evidence type="ECO:0000259" key="1">
    <source>
        <dbReference type="Pfam" id="PF12705"/>
    </source>
</evidence>
<dbReference type="Gene3D" id="3.90.320.10">
    <property type="match status" value="1"/>
</dbReference>
<proteinExistence type="predicted"/>